<organism evidence="4 5">
    <name type="scientific">Chitinophaga eiseniae</name>
    <dbReference type="NCBI Taxonomy" id="634771"/>
    <lineage>
        <taxon>Bacteria</taxon>
        <taxon>Pseudomonadati</taxon>
        <taxon>Bacteroidota</taxon>
        <taxon>Chitinophagia</taxon>
        <taxon>Chitinophagales</taxon>
        <taxon>Chitinophagaceae</taxon>
        <taxon>Chitinophaga</taxon>
    </lineage>
</organism>
<keyword evidence="5" id="KW-1185">Reference proteome</keyword>
<dbReference type="Proteomes" id="UP000190367">
    <property type="component" value="Unassembled WGS sequence"/>
</dbReference>
<keyword evidence="1" id="KW-0732">Signal</keyword>
<accession>A0A1T4T998</accession>
<dbReference type="RefSeq" id="WP_078671548.1">
    <property type="nucleotide sequence ID" value="NZ_FUWZ01000004.1"/>
</dbReference>
<dbReference type="InterPro" id="IPR044023">
    <property type="entry name" value="Ig_7"/>
</dbReference>
<feature type="domain" description="Ig-like" evidence="3">
    <location>
        <begin position="372"/>
        <end position="444"/>
    </location>
</feature>
<evidence type="ECO:0000256" key="1">
    <source>
        <dbReference type="SAM" id="SignalP"/>
    </source>
</evidence>
<evidence type="ECO:0000259" key="2">
    <source>
        <dbReference type="Pfam" id="PF18962"/>
    </source>
</evidence>
<gene>
    <name evidence="4" type="ORF">SAMN04488128_104185</name>
</gene>
<evidence type="ECO:0000313" key="5">
    <source>
        <dbReference type="Proteomes" id="UP000190367"/>
    </source>
</evidence>
<proteinExistence type="predicted"/>
<feature type="signal peptide" evidence="1">
    <location>
        <begin position="1"/>
        <end position="25"/>
    </location>
</feature>
<feature type="domain" description="Secretion system C-terminal sorting" evidence="2">
    <location>
        <begin position="643"/>
        <end position="713"/>
    </location>
</feature>
<sequence>MKIFSHLFNSILLLSLLIFPSISHGQTVYANSQSNSITGLCLLCSINNPNNAVDTDHTNYSEFMVPVELLNAKLSQTLIFPSTGSAGCDSLIIKVASTYSLSASAFSNIIVRTYNGGDANSDSISPSPAQIHILPDNTQAEILLRPTQSFDRVMITYNVGLAGLLGNFRIYYALRKQSLPAPATIPAKDTTICQGNTAIIRPFPNANTIYRWYDAATGGNLILSDSGDYSVSVNPSTTTTYYVEGESGGCISQRTPVKVLVTPRPANPVYSVPQSIACGNTAISVSNYQPGINYNVRLKYSGLFGLIKDTSYTVTNGGVVNVADIAYFFNANVDVYLQAVNALTGCQSDSVHMTFSIGGHATYVALDADSIIVCKGDSVTFHAFIHDDPGDDIAIIRWYDAPSGGQLLGTGKYFKVSPSITTTYYVAAAYQCEYPVRVPATAVVRKLPDPVYTVPQGMVCGRQTLTVQNHQAGFNYYVHILYKNFSGIFLDTAYQITNSSDITTPAFLPPVPSQVDVSVQAVDPVSGCRSDTIYKSYNMGGSSQLPSVDADSINICLNDSTTLHAFVPVFTLSIIRWYDAPIGGNLLFTGNYFKVSPPTSTTYYASAGYECEYPVRKPVKVIVSQCLSVRKTAVTSTESLECYPNPTSGQLQIRHKESLEGSIIRIHDLQGKPVYQSVLKANYIQLPASMSTGTYIIQLRIKTGKILIGKVIINK</sequence>
<feature type="chain" id="PRO_5012594578" evidence="1">
    <location>
        <begin position="26"/>
        <end position="715"/>
    </location>
</feature>
<feature type="domain" description="Ig-like" evidence="3">
    <location>
        <begin position="546"/>
        <end position="624"/>
    </location>
</feature>
<name>A0A1T4T998_9BACT</name>
<dbReference type="OrthoDB" id="9814380at2"/>
<protein>
    <submittedName>
        <fullName evidence="4">Por secretion system C-terminal sorting domain-containing protein</fullName>
    </submittedName>
</protein>
<dbReference type="NCBIfam" id="TIGR04183">
    <property type="entry name" value="Por_Secre_tail"/>
    <property type="match status" value="1"/>
</dbReference>
<dbReference type="EMBL" id="FUWZ01000004">
    <property type="protein sequence ID" value="SKA36881.1"/>
    <property type="molecule type" value="Genomic_DNA"/>
</dbReference>
<evidence type="ECO:0000313" key="4">
    <source>
        <dbReference type="EMBL" id="SKA36881.1"/>
    </source>
</evidence>
<evidence type="ECO:0000259" key="3">
    <source>
        <dbReference type="Pfam" id="PF19081"/>
    </source>
</evidence>
<dbReference type="InterPro" id="IPR026444">
    <property type="entry name" value="Secre_tail"/>
</dbReference>
<feature type="domain" description="Ig-like" evidence="3">
    <location>
        <begin position="181"/>
        <end position="263"/>
    </location>
</feature>
<reference evidence="5" key="1">
    <citation type="submission" date="2017-02" db="EMBL/GenBank/DDBJ databases">
        <authorList>
            <person name="Varghese N."/>
            <person name="Submissions S."/>
        </authorList>
    </citation>
    <scope>NUCLEOTIDE SEQUENCE [LARGE SCALE GENOMIC DNA]</scope>
    <source>
        <strain evidence="5">DSM 22224</strain>
    </source>
</reference>
<dbReference type="Pfam" id="PF18962">
    <property type="entry name" value="Por_Secre_tail"/>
    <property type="match status" value="1"/>
</dbReference>
<dbReference type="Pfam" id="PF19081">
    <property type="entry name" value="Ig_7"/>
    <property type="match status" value="3"/>
</dbReference>
<dbReference type="STRING" id="634771.SAMN04488128_104185"/>
<dbReference type="AlphaFoldDB" id="A0A1T4T998"/>